<feature type="region of interest" description="Disordered" evidence="1">
    <location>
        <begin position="88"/>
        <end position="110"/>
    </location>
</feature>
<feature type="signal peptide" evidence="2">
    <location>
        <begin position="1"/>
        <end position="21"/>
    </location>
</feature>
<proteinExistence type="predicted"/>
<sequence>MKTKLLSVFALVLMLTVGAYAQDTTAMSKKEMRRQEKAERKARLKEDMKNTGQSIGETATEAGQGAKRKAKVAGEAIGTGARKVGDAVTDEVDKVKAKRDSSRAAKRDSL</sequence>
<keyword evidence="4" id="KW-1185">Reference proteome</keyword>
<feature type="compositionally biased region" description="Basic and acidic residues" evidence="1">
    <location>
        <begin position="28"/>
        <end position="49"/>
    </location>
</feature>
<keyword evidence="2" id="KW-0732">Signal</keyword>
<evidence type="ECO:0008006" key="5">
    <source>
        <dbReference type="Google" id="ProtNLM"/>
    </source>
</evidence>
<dbReference type="Proteomes" id="UP000464577">
    <property type="component" value="Chromosome"/>
</dbReference>
<evidence type="ECO:0000256" key="1">
    <source>
        <dbReference type="SAM" id="MobiDB-lite"/>
    </source>
</evidence>
<dbReference type="KEGG" id="senf:GJR95_31545"/>
<dbReference type="RefSeq" id="WP_162389676.1">
    <property type="nucleotide sequence ID" value="NZ_CP045997.1"/>
</dbReference>
<accession>A0A6P1W4L5</accession>
<feature type="chain" id="PRO_5026925999" description="YtxH domain-containing protein" evidence="2">
    <location>
        <begin position="22"/>
        <end position="110"/>
    </location>
</feature>
<reference evidence="3 4" key="1">
    <citation type="submission" date="2019-11" db="EMBL/GenBank/DDBJ databases">
        <title>Spirosoma endbachense sp. nov., isolated from a natural salt meadow.</title>
        <authorList>
            <person name="Rojas J."/>
            <person name="Ambika Manirajan B."/>
            <person name="Ratering S."/>
            <person name="Suarez C."/>
            <person name="Geissler-Plaum R."/>
            <person name="Schnell S."/>
        </authorList>
    </citation>
    <scope>NUCLEOTIDE SEQUENCE [LARGE SCALE GENOMIC DNA]</scope>
    <source>
        <strain evidence="3 4">I-24</strain>
    </source>
</reference>
<evidence type="ECO:0000256" key="2">
    <source>
        <dbReference type="SAM" id="SignalP"/>
    </source>
</evidence>
<dbReference type="EMBL" id="CP045997">
    <property type="protein sequence ID" value="QHV99272.1"/>
    <property type="molecule type" value="Genomic_DNA"/>
</dbReference>
<evidence type="ECO:0000313" key="3">
    <source>
        <dbReference type="EMBL" id="QHV99272.1"/>
    </source>
</evidence>
<feature type="region of interest" description="Disordered" evidence="1">
    <location>
        <begin position="24"/>
        <end position="69"/>
    </location>
</feature>
<evidence type="ECO:0000313" key="4">
    <source>
        <dbReference type="Proteomes" id="UP000464577"/>
    </source>
</evidence>
<dbReference type="AlphaFoldDB" id="A0A6P1W4L5"/>
<gene>
    <name evidence="3" type="ORF">GJR95_31545</name>
</gene>
<organism evidence="3 4">
    <name type="scientific">Spirosoma endbachense</name>
    <dbReference type="NCBI Taxonomy" id="2666025"/>
    <lineage>
        <taxon>Bacteria</taxon>
        <taxon>Pseudomonadati</taxon>
        <taxon>Bacteroidota</taxon>
        <taxon>Cytophagia</taxon>
        <taxon>Cytophagales</taxon>
        <taxon>Cytophagaceae</taxon>
        <taxon>Spirosoma</taxon>
    </lineage>
</organism>
<protein>
    <recommendedName>
        <fullName evidence="5">YtxH domain-containing protein</fullName>
    </recommendedName>
</protein>
<feature type="compositionally biased region" description="Basic and acidic residues" evidence="1">
    <location>
        <begin position="91"/>
        <end position="110"/>
    </location>
</feature>
<name>A0A6P1W4L5_9BACT</name>